<name>A0AA52EEH2_9PROT</name>
<dbReference type="RefSeq" id="WP_310799075.1">
    <property type="nucleotide sequence ID" value="NZ_CP123872.1"/>
</dbReference>
<evidence type="ECO:0000313" key="1">
    <source>
        <dbReference type="EMBL" id="WND03225.1"/>
    </source>
</evidence>
<organism evidence="1 2">
    <name type="scientific">Temperatibacter marinus</name>
    <dbReference type="NCBI Taxonomy" id="1456591"/>
    <lineage>
        <taxon>Bacteria</taxon>
        <taxon>Pseudomonadati</taxon>
        <taxon>Pseudomonadota</taxon>
        <taxon>Alphaproteobacteria</taxon>
        <taxon>Kordiimonadales</taxon>
        <taxon>Temperatibacteraceae</taxon>
        <taxon>Temperatibacter</taxon>
    </lineage>
</organism>
<keyword evidence="2" id="KW-1185">Reference proteome</keyword>
<dbReference type="EMBL" id="CP123872">
    <property type="protein sequence ID" value="WND03225.1"/>
    <property type="molecule type" value="Genomic_DNA"/>
</dbReference>
<dbReference type="AlphaFoldDB" id="A0AA52EEH2"/>
<dbReference type="Proteomes" id="UP001268683">
    <property type="component" value="Chromosome"/>
</dbReference>
<dbReference type="SUPFAM" id="SSF53850">
    <property type="entry name" value="Periplasmic binding protein-like II"/>
    <property type="match status" value="1"/>
</dbReference>
<dbReference type="KEGG" id="tmk:QGN29_02435"/>
<reference evidence="1" key="1">
    <citation type="submission" date="2023-04" db="EMBL/GenBank/DDBJ databases">
        <title>Complete genome sequence of Temperatibacter marinus.</title>
        <authorList>
            <person name="Rong J.-C."/>
            <person name="Yi M.-L."/>
            <person name="Zhao Q."/>
        </authorList>
    </citation>
    <scope>NUCLEOTIDE SEQUENCE</scope>
    <source>
        <strain evidence="1">NBRC 110045</strain>
    </source>
</reference>
<sequence>MHTVRAEDNVLTLLHNNFNSANNQSSMIPEGPGIAVMIEAAKRAQVKINWRVYNGAVPFEKQVIPNLCQPSLMKTKEREAALIFSEPMGYLESFFVLAGIENNFVRTYKDFISLVEDHKHHLLLMKSSAYGPYLEDVIAKNSLIKATLSPQRLIRVMKEDPQKFTVIDSQTKDFMSQDPIYAKAFFFGEGYKDLKENRVAFHLACTQQSDRKLIDRLNEQFLQLVSK</sequence>
<evidence type="ECO:0000313" key="2">
    <source>
        <dbReference type="Proteomes" id="UP001268683"/>
    </source>
</evidence>
<gene>
    <name evidence="1" type="ORF">QGN29_02435</name>
</gene>
<protein>
    <submittedName>
        <fullName evidence="1">Uncharacterized protein</fullName>
    </submittedName>
</protein>
<accession>A0AA52EEH2</accession>
<proteinExistence type="predicted"/>